<dbReference type="GO" id="GO:0050793">
    <property type="term" value="P:regulation of developmental process"/>
    <property type="evidence" value="ECO:0007669"/>
    <property type="project" value="UniProtKB-ARBA"/>
</dbReference>
<feature type="compositionally biased region" description="Basic and acidic residues" evidence="9">
    <location>
        <begin position="69"/>
        <end position="103"/>
    </location>
</feature>
<dbReference type="CDD" id="cd04178">
    <property type="entry name" value="Nucleostemin_like"/>
    <property type="match status" value="1"/>
</dbReference>
<evidence type="ECO:0000256" key="4">
    <source>
        <dbReference type="ARBA" id="ARBA00023054"/>
    </source>
</evidence>
<dbReference type="Pfam" id="PF01926">
    <property type="entry name" value="MMR_HSR1"/>
    <property type="match status" value="1"/>
</dbReference>
<keyword evidence="12" id="KW-1185">Reference proteome</keyword>
<dbReference type="GeneTree" id="ENSGT00940000158320"/>
<accession>A0A8C5R3U3</accession>
<evidence type="ECO:0000313" key="12">
    <source>
        <dbReference type="Proteomes" id="UP000694569"/>
    </source>
</evidence>
<feature type="domain" description="CP-type G" evidence="10">
    <location>
        <begin position="130"/>
        <end position="311"/>
    </location>
</feature>
<feature type="compositionally biased region" description="Polar residues" evidence="9">
    <location>
        <begin position="505"/>
        <end position="523"/>
    </location>
</feature>
<dbReference type="GO" id="GO:0051239">
    <property type="term" value="P:regulation of multicellular organismal process"/>
    <property type="evidence" value="ECO:0007669"/>
    <property type="project" value="UniProtKB-ARBA"/>
</dbReference>
<name>A0A8C5R3U3_9ANUR</name>
<dbReference type="Gene3D" id="1.10.1580.10">
    <property type="match status" value="1"/>
</dbReference>
<sequence>MKRPKLKKASKRMSCSKRFKIKKKVQEHNRKVRKEAKKRGPKKQKKDISIPNEAPFKEAILREAQLRKQKREELKAAQKLERQKEVAKKRNLEAKKSDKTEKPQKKKKKAKKEKPRKSKPLNANPERSFCREVNKVIETSDVILEVLDARDPLGTRCMEAEEAVLRFPNKKLLLILNKIDLVPKENVENWISILNEELPTLAFKCSTQVRERSLETKKPLKPGCIDVTKGTLCLGSSALLRILHAVCPSKNDGIKVGLLGFSNVGKSSLVNTMKEVHVCNVGAIKGTTKISQEVNIDNQIKLIDSPGFVVSPNNQAIAITLRSVFQTKDSDIMEAVRVILKHSDKQKLMLQYNISDFRNPLEFLTLLARKRGMLKKGGVVDMESASKLFLNDWMGARMSYYSQPQAMRSEHIDPGITERMRKGINFKQLTQDNADTVKALKCPSSVSAIQFKSASMTRGIMDENEIKEEDEEAEVEEEEQEVEDVQDLGDVKVTLDEEKVEEQCQDVSTEQSSTQEKANTVPRSVSFDKHEDEADDSYDFNSDFI</sequence>
<dbReference type="Pfam" id="PF08701">
    <property type="entry name" value="GN3L_Grn1"/>
    <property type="match status" value="1"/>
</dbReference>
<dbReference type="Proteomes" id="UP000694569">
    <property type="component" value="Unplaced"/>
</dbReference>
<evidence type="ECO:0000256" key="6">
    <source>
        <dbReference type="ARBA" id="ARBA00023242"/>
    </source>
</evidence>
<comment type="function">
    <text evidence="7">May play a role in regulating cellular proliferation.</text>
</comment>
<feature type="region of interest" description="Disordered" evidence="9">
    <location>
        <begin position="1"/>
        <end position="57"/>
    </location>
</feature>
<dbReference type="InterPro" id="IPR006073">
    <property type="entry name" value="GTP-bd"/>
</dbReference>
<reference evidence="11" key="1">
    <citation type="submission" date="2025-08" db="UniProtKB">
        <authorList>
            <consortium name="Ensembl"/>
        </authorList>
    </citation>
    <scope>IDENTIFICATION</scope>
</reference>
<proteinExistence type="predicted"/>
<evidence type="ECO:0000256" key="2">
    <source>
        <dbReference type="ARBA" id="ARBA00016532"/>
    </source>
</evidence>
<keyword evidence="3" id="KW-0547">Nucleotide-binding</keyword>
<dbReference type="PANTHER" id="PTHR11089">
    <property type="entry name" value="GTP-BINDING PROTEIN-RELATED"/>
    <property type="match status" value="1"/>
</dbReference>
<feature type="compositionally biased region" description="Basic residues" evidence="9">
    <location>
        <begin position="1"/>
        <end position="23"/>
    </location>
</feature>
<evidence type="ECO:0000259" key="10">
    <source>
        <dbReference type="PROSITE" id="PS51721"/>
    </source>
</evidence>
<feature type="compositionally biased region" description="Acidic residues" evidence="9">
    <location>
        <begin position="464"/>
        <end position="487"/>
    </location>
</feature>
<dbReference type="PROSITE" id="PS51721">
    <property type="entry name" value="G_CP"/>
    <property type="match status" value="1"/>
</dbReference>
<evidence type="ECO:0000256" key="1">
    <source>
        <dbReference type="ARBA" id="ARBA00004604"/>
    </source>
</evidence>
<dbReference type="InterPro" id="IPR023179">
    <property type="entry name" value="GTP-bd_ortho_bundle_sf"/>
</dbReference>
<keyword evidence="6" id="KW-0539">Nucleus</keyword>
<keyword evidence="4" id="KW-0175">Coiled coil</keyword>
<comment type="subcellular location">
    <subcellularLocation>
        <location evidence="1">Nucleus</location>
        <location evidence="1">Nucleolus</location>
    </subcellularLocation>
</comment>
<dbReference type="SUPFAM" id="SSF52540">
    <property type="entry name" value="P-loop containing nucleoside triphosphate hydrolases"/>
    <property type="match status" value="1"/>
</dbReference>
<protein>
    <recommendedName>
        <fullName evidence="2">Guanine nucleotide-binding protein-like 3</fullName>
    </recommendedName>
    <alternativeName>
        <fullName evidence="8">Nucleostemin-like protein</fullName>
    </alternativeName>
</protein>
<dbReference type="InterPro" id="IPR014813">
    <property type="entry name" value="Gnl3_N_dom"/>
</dbReference>
<feature type="compositionally biased region" description="Basic residues" evidence="9">
    <location>
        <begin position="30"/>
        <end position="45"/>
    </location>
</feature>
<evidence type="ECO:0000256" key="3">
    <source>
        <dbReference type="ARBA" id="ARBA00022741"/>
    </source>
</evidence>
<dbReference type="AlphaFoldDB" id="A0A8C5R3U3"/>
<dbReference type="FunFam" id="3.40.50.300:FF:000571">
    <property type="entry name" value="Guanine nucleotide-binding protein-like NSN1"/>
    <property type="match status" value="1"/>
</dbReference>
<evidence type="ECO:0000313" key="11">
    <source>
        <dbReference type="Ensembl" id="ENSLLEP00000047127.1"/>
    </source>
</evidence>
<reference evidence="11" key="2">
    <citation type="submission" date="2025-09" db="UniProtKB">
        <authorList>
            <consortium name="Ensembl"/>
        </authorList>
    </citation>
    <scope>IDENTIFICATION</scope>
</reference>
<dbReference type="GO" id="GO:0005730">
    <property type="term" value="C:nucleolus"/>
    <property type="evidence" value="ECO:0007669"/>
    <property type="project" value="UniProtKB-SubCell"/>
</dbReference>
<dbReference type="Ensembl" id="ENSLLET00000048982.1">
    <property type="protein sequence ID" value="ENSLLEP00000047127.1"/>
    <property type="gene ID" value="ENSLLEG00000029804.1"/>
</dbReference>
<evidence type="ECO:0000256" key="5">
    <source>
        <dbReference type="ARBA" id="ARBA00023134"/>
    </source>
</evidence>
<dbReference type="PANTHER" id="PTHR11089:SF11">
    <property type="entry name" value="GUANINE NUCLEOTIDE-BINDING PROTEIN-LIKE 3"/>
    <property type="match status" value="1"/>
</dbReference>
<dbReference type="InterPro" id="IPR050755">
    <property type="entry name" value="TRAFAC_YlqF/YawG_RiboMat"/>
</dbReference>
<feature type="region of interest" description="Disordered" evidence="9">
    <location>
        <begin position="464"/>
        <end position="545"/>
    </location>
</feature>
<organism evidence="11 12">
    <name type="scientific">Leptobrachium leishanense</name>
    <name type="common">Leishan spiny toad</name>
    <dbReference type="NCBI Taxonomy" id="445787"/>
    <lineage>
        <taxon>Eukaryota</taxon>
        <taxon>Metazoa</taxon>
        <taxon>Chordata</taxon>
        <taxon>Craniata</taxon>
        <taxon>Vertebrata</taxon>
        <taxon>Euteleostomi</taxon>
        <taxon>Amphibia</taxon>
        <taxon>Batrachia</taxon>
        <taxon>Anura</taxon>
        <taxon>Pelobatoidea</taxon>
        <taxon>Megophryidae</taxon>
        <taxon>Leptobrachium</taxon>
    </lineage>
</organism>
<evidence type="ECO:0000256" key="9">
    <source>
        <dbReference type="SAM" id="MobiDB-lite"/>
    </source>
</evidence>
<gene>
    <name evidence="11" type="primary">GNL3</name>
</gene>
<dbReference type="Gene3D" id="3.40.50.300">
    <property type="entry name" value="P-loop containing nucleotide triphosphate hydrolases"/>
    <property type="match status" value="1"/>
</dbReference>
<dbReference type="InterPro" id="IPR027417">
    <property type="entry name" value="P-loop_NTPase"/>
</dbReference>
<dbReference type="GO" id="GO:0005525">
    <property type="term" value="F:GTP binding"/>
    <property type="evidence" value="ECO:0007669"/>
    <property type="project" value="UniProtKB-KW"/>
</dbReference>
<evidence type="ECO:0000256" key="7">
    <source>
        <dbReference type="ARBA" id="ARBA00059892"/>
    </source>
</evidence>
<dbReference type="InterPro" id="IPR030378">
    <property type="entry name" value="G_CP_dom"/>
</dbReference>
<feature type="region of interest" description="Disordered" evidence="9">
    <location>
        <begin position="69"/>
        <end position="125"/>
    </location>
</feature>
<evidence type="ECO:0000256" key="8">
    <source>
        <dbReference type="ARBA" id="ARBA00081165"/>
    </source>
</evidence>
<dbReference type="FunFam" id="1.10.1580.10:FF:000002">
    <property type="entry name" value="Guanine nucleotide-binding protein-like 3 (nucleolar)-like"/>
    <property type="match status" value="1"/>
</dbReference>
<dbReference type="OrthoDB" id="444945at2759"/>
<keyword evidence="5" id="KW-0342">GTP-binding</keyword>
<feature type="compositionally biased region" description="Basic residues" evidence="9">
    <location>
        <begin position="104"/>
        <end position="119"/>
    </location>
</feature>